<dbReference type="InterPro" id="IPR009016">
    <property type="entry name" value="Fe_hydrogenase"/>
</dbReference>
<dbReference type="Pfam" id="PF02906">
    <property type="entry name" value="Fe_hyd_lg_C"/>
    <property type="match status" value="1"/>
</dbReference>
<dbReference type="SMART" id="SM00902">
    <property type="entry name" value="Fe_hyd_SSU"/>
    <property type="match status" value="1"/>
</dbReference>
<dbReference type="SUPFAM" id="SSF53920">
    <property type="entry name" value="Fe-only hydrogenase"/>
    <property type="match status" value="1"/>
</dbReference>
<proteinExistence type="inferred from homology"/>
<reference evidence="3" key="1">
    <citation type="journal article" date="2023" name="Plant J.">
        <title>Genome sequences and population genomics provide insights into the demographic history, inbreeding, and mutation load of two 'living fossil' tree species of Dipteronia.</title>
        <authorList>
            <person name="Feng Y."/>
            <person name="Comes H.P."/>
            <person name="Chen J."/>
            <person name="Zhu S."/>
            <person name="Lu R."/>
            <person name="Zhang X."/>
            <person name="Li P."/>
            <person name="Qiu J."/>
            <person name="Olsen K.M."/>
            <person name="Qiu Y."/>
        </authorList>
    </citation>
    <scope>NUCLEOTIDE SEQUENCE</scope>
    <source>
        <strain evidence="3">NBL</strain>
    </source>
</reference>
<evidence type="ECO:0000313" key="4">
    <source>
        <dbReference type="Proteomes" id="UP001281410"/>
    </source>
</evidence>
<name>A0AAE0B2A0_9ROSI</name>
<evidence type="ECO:0000313" key="3">
    <source>
        <dbReference type="EMBL" id="KAK3227984.1"/>
    </source>
</evidence>
<dbReference type="InterPro" id="IPR004108">
    <property type="entry name" value="Fe_hydrogenase_lsu_C"/>
</dbReference>
<evidence type="ECO:0000256" key="1">
    <source>
        <dbReference type="ARBA" id="ARBA00006596"/>
    </source>
</evidence>
<evidence type="ECO:0000259" key="2">
    <source>
        <dbReference type="SMART" id="SM00902"/>
    </source>
</evidence>
<organism evidence="3 4">
    <name type="scientific">Dipteronia sinensis</name>
    <dbReference type="NCBI Taxonomy" id="43782"/>
    <lineage>
        <taxon>Eukaryota</taxon>
        <taxon>Viridiplantae</taxon>
        <taxon>Streptophyta</taxon>
        <taxon>Embryophyta</taxon>
        <taxon>Tracheophyta</taxon>
        <taxon>Spermatophyta</taxon>
        <taxon>Magnoliopsida</taxon>
        <taxon>eudicotyledons</taxon>
        <taxon>Gunneridae</taxon>
        <taxon>Pentapetalae</taxon>
        <taxon>rosids</taxon>
        <taxon>malvids</taxon>
        <taxon>Sapindales</taxon>
        <taxon>Sapindaceae</taxon>
        <taxon>Hippocastanoideae</taxon>
        <taxon>Acereae</taxon>
        <taxon>Dipteronia</taxon>
    </lineage>
</organism>
<accession>A0AAE0B2A0</accession>
<feature type="domain" description="Iron hydrogenase small subunit" evidence="2">
    <location>
        <begin position="155"/>
        <end position="212"/>
    </location>
</feature>
<protein>
    <recommendedName>
        <fullName evidence="2">Iron hydrogenase small subunit domain-containing protein</fullName>
    </recommendedName>
</protein>
<dbReference type="Gene3D" id="4.10.260.20">
    <property type="entry name" value="Iron hydrogenase, small subunit"/>
    <property type="match status" value="1"/>
</dbReference>
<keyword evidence="4" id="KW-1185">Reference proteome</keyword>
<dbReference type="EMBL" id="JANJYJ010000002">
    <property type="protein sequence ID" value="KAK3227984.1"/>
    <property type="molecule type" value="Genomic_DNA"/>
</dbReference>
<dbReference type="InterPro" id="IPR036991">
    <property type="entry name" value="Fe_hydrogenase_ssu_sf"/>
</dbReference>
<dbReference type="AlphaFoldDB" id="A0AAE0B2A0"/>
<dbReference type="Gene3D" id="3.40.950.10">
    <property type="entry name" value="Fe-only Hydrogenase (Larger Subunit), Chain L, domain 3"/>
    <property type="match status" value="1"/>
</dbReference>
<dbReference type="Pfam" id="PF02256">
    <property type="entry name" value="Fe_hyd_SSU"/>
    <property type="match status" value="1"/>
</dbReference>
<dbReference type="InterPro" id="IPR050340">
    <property type="entry name" value="Cytosolic_Fe-S_CAF"/>
</dbReference>
<sequence length="222" mass="25334">MEKNLHGPVSLAMGPSNERLSYVTLKIEQQCFGTDRTSLWGVWELRWLCRVSYGVSGSSGGYAESVFRYTAEVLFGRVIEGQLNLKTIRNSDFREVTLEVEGKTVLKFAICYGFQNLQNIVRKVKMRKCDYHFVEVMACPSGCLNGGGQIKPKPGQSPKELIQLLETIYMDNVLVINPFKNTLVKSLYDEWLEQPGSEKAKKYMHTEYHPVVKSITSQLHNW</sequence>
<gene>
    <name evidence="3" type="ORF">Dsin_007846</name>
</gene>
<dbReference type="PANTHER" id="PTHR11615">
    <property type="entry name" value="NITRATE, FORMATE, IRON DEHYDROGENASE"/>
    <property type="match status" value="1"/>
</dbReference>
<comment type="caution">
    <text evidence="3">The sequence shown here is derived from an EMBL/GenBank/DDBJ whole genome shotgun (WGS) entry which is preliminary data.</text>
</comment>
<dbReference type="InterPro" id="IPR003149">
    <property type="entry name" value="Fe_hydrogenase_ssu"/>
</dbReference>
<dbReference type="Proteomes" id="UP001281410">
    <property type="component" value="Unassembled WGS sequence"/>
</dbReference>
<comment type="similarity">
    <text evidence="1">Belongs to the NARF family.</text>
</comment>